<dbReference type="Proteomes" id="UP000269265">
    <property type="component" value="Unassembled WGS sequence"/>
</dbReference>
<dbReference type="InterPro" id="IPR001789">
    <property type="entry name" value="Sig_transdc_resp-reg_receiver"/>
</dbReference>
<dbReference type="InterPro" id="IPR005467">
    <property type="entry name" value="His_kinase_dom"/>
</dbReference>
<dbReference type="InterPro" id="IPR003018">
    <property type="entry name" value="GAF"/>
</dbReference>
<dbReference type="GO" id="GO:0005886">
    <property type="term" value="C:plasma membrane"/>
    <property type="evidence" value="ECO:0007669"/>
    <property type="project" value="UniProtKB-SubCell"/>
</dbReference>
<dbReference type="Gene3D" id="3.30.565.10">
    <property type="entry name" value="Histidine kinase-like ATPase, C-terminal domain"/>
    <property type="match status" value="1"/>
</dbReference>
<dbReference type="SMART" id="SM00448">
    <property type="entry name" value="REC"/>
    <property type="match status" value="1"/>
</dbReference>
<evidence type="ECO:0000256" key="1">
    <source>
        <dbReference type="ARBA" id="ARBA00000085"/>
    </source>
</evidence>
<evidence type="ECO:0000259" key="8">
    <source>
        <dbReference type="PROSITE" id="PS50109"/>
    </source>
</evidence>
<dbReference type="RefSeq" id="WP_125242194.1">
    <property type="nucleotide sequence ID" value="NZ_RSED01000003.1"/>
</dbReference>
<evidence type="ECO:0000256" key="5">
    <source>
        <dbReference type="ARBA" id="ARBA00022679"/>
    </source>
</evidence>
<evidence type="ECO:0000259" key="10">
    <source>
        <dbReference type="PROSITE" id="PS50113"/>
    </source>
</evidence>
<evidence type="ECO:0000256" key="2">
    <source>
        <dbReference type="ARBA" id="ARBA00004429"/>
    </source>
</evidence>
<dbReference type="FunFam" id="3.30.565.10:FF:000006">
    <property type="entry name" value="Sensor histidine kinase WalK"/>
    <property type="match status" value="1"/>
</dbReference>
<dbReference type="Gene3D" id="1.10.287.130">
    <property type="match status" value="1"/>
</dbReference>
<evidence type="ECO:0000256" key="7">
    <source>
        <dbReference type="PROSITE-ProRule" id="PRU00169"/>
    </source>
</evidence>
<dbReference type="PROSITE" id="PS50110">
    <property type="entry name" value="RESPONSE_REGULATORY"/>
    <property type="match status" value="1"/>
</dbReference>
<evidence type="ECO:0000256" key="4">
    <source>
        <dbReference type="ARBA" id="ARBA00022553"/>
    </source>
</evidence>
<comment type="caution">
    <text evidence="11">The sequence shown here is derived from an EMBL/GenBank/DDBJ whole genome shotgun (WGS) entry which is preliminary data.</text>
</comment>
<dbReference type="Pfam" id="PF00072">
    <property type="entry name" value="Response_reg"/>
    <property type="match status" value="1"/>
</dbReference>
<evidence type="ECO:0000259" key="9">
    <source>
        <dbReference type="PROSITE" id="PS50110"/>
    </source>
</evidence>
<dbReference type="SUPFAM" id="SSF47384">
    <property type="entry name" value="Homodimeric domain of signal transducing histidine kinase"/>
    <property type="match status" value="1"/>
</dbReference>
<keyword evidence="5" id="KW-0808">Transferase</keyword>
<dbReference type="SMART" id="SM00091">
    <property type="entry name" value="PAS"/>
    <property type="match status" value="3"/>
</dbReference>
<name>A0A3R8SB85_9BURK</name>
<gene>
    <name evidence="11" type="ORF">EIP75_05395</name>
</gene>
<dbReference type="Gene3D" id="3.40.50.2300">
    <property type="match status" value="1"/>
</dbReference>
<dbReference type="InterPro" id="IPR004358">
    <property type="entry name" value="Sig_transdc_His_kin-like_C"/>
</dbReference>
<dbReference type="SUPFAM" id="SSF55781">
    <property type="entry name" value="GAF domain-like"/>
    <property type="match status" value="1"/>
</dbReference>
<proteinExistence type="predicted"/>
<dbReference type="InterPro" id="IPR035965">
    <property type="entry name" value="PAS-like_dom_sf"/>
</dbReference>
<comment type="catalytic activity">
    <reaction evidence="1">
        <text>ATP + protein L-histidine = ADP + protein N-phospho-L-histidine.</text>
        <dbReference type="EC" id="2.7.13.3"/>
    </reaction>
</comment>
<dbReference type="Pfam" id="PF02518">
    <property type="entry name" value="HATPase_c"/>
    <property type="match status" value="1"/>
</dbReference>
<dbReference type="Pfam" id="PF01590">
    <property type="entry name" value="GAF"/>
    <property type="match status" value="1"/>
</dbReference>
<dbReference type="AlphaFoldDB" id="A0A3R8SB85"/>
<dbReference type="GO" id="GO:0000155">
    <property type="term" value="F:phosphorelay sensor kinase activity"/>
    <property type="evidence" value="ECO:0007669"/>
    <property type="project" value="InterPro"/>
</dbReference>
<dbReference type="InterPro" id="IPR013655">
    <property type="entry name" value="PAS_fold_3"/>
</dbReference>
<dbReference type="Pfam" id="PF00512">
    <property type="entry name" value="HisKA"/>
    <property type="match status" value="1"/>
</dbReference>
<evidence type="ECO:0000256" key="6">
    <source>
        <dbReference type="ARBA" id="ARBA00022777"/>
    </source>
</evidence>
<dbReference type="PANTHER" id="PTHR43047">
    <property type="entry name" value="TWO-COMPONENT HISTIDINE PROTEIN KINASE"/>
    <property type="match status" value="1"/>
</dbReference>
<organism evidence="11 12">
    <name type="scientific">Aquabacterium soli</name>
    <dbReference type="NCBI Taxonomy" id="2493092"/>
    <lineage>
        <taxon>Bacteria</taxon>
        <taxon>Pseudomonadati</taxon>
        <taxon>Pseudomonadota</taxon>
        <taxon>Betaproteobacteria</taxon>
        <taxon>Burkholderiales</taxon>
        <taxon>Aquabacterium</taxon>
    </lineage>
</organism>
<dbReference type="Gene3D" id="3.30.450.40">
    <property type="match status" value="1"/>
</dbReference>
<dbReference type="EMBL" id="RSED01000003">
    <property type="protein sequence ID" value="RRS05626.1"/>
    <property type="molecule type" value="Genomic_DNA"/>
</dbReference>
<dbReference type="InterPro" id="IPR003594">
    <property type="entry name" value="HATPase_dom"/>
</dbReference>
<dbReference type="SMART" id="SM00388">
    <property type="entry name" value="HisKA"/>
    <property type="match status" value="1"/>
</dbReference>
<keyword evidence="6" id="KW-0418">Kinase</keyword>
<dbReference type="SUPFAM" id="SSF55785">
    <property type="entry name" value="PYP-like sensor domain (PAS domain)"/>
    <property type="match status" value="3"/>
</dbReference>
<evidence type="ECO:0000256" key="3">
    <source>
        <dbReference type="ARBA" id="ARBA00012438"/>
    </source>
</evidence>
<dbReference type="SMART" id="SM00387">
    <property type="entry name" value="HATPase_c"/>
    <property type="match status" value="1"/>
</dbReference>
<dbReference type="Pfam" id="PF13426">
    <property type="entry name" value="PAS_9"/>
    <property type="match status" value="1"/>
</dbReference>
<dbReference type="CDD" id="cd00130">
    <property type="entry name" value="PAS"/>
    <property type="match status" value="1"/>
</dbReference>
<dbReference type="PROSITE" id="PS50109">
    <property type="entry name" value="HIS_KIN"/>
    <property type="match status" value="1"/>
</dbReference>
<keyword evidence="12" id="KW-1185">Reference proteome</keyword>
<dbReference type="Pfam" id="PF08447">
    <property type="entry name" value="PAS_3"/>
    <property type="match status" value="1"/>
</dbReference>
<dbReference type="OrthoDB" id="8552871at2"/>
<keyword evidence="4 7" id="KW-0597">Phosphoprotein</keyword>
<dbReference type="CDD" id="cd00082">
    <property type="entry name" value="HisKA"/>
    <property type="match status" value="1"/>
</dbReference>
<dbReference type="GO" id="GO:0009927">
    <property type="term" value="F:histidine phosphotransfer kinase activity"/>
    <property type="evidence" value="ECO:0007669"/>
    <property type="project" value="TreeGrafter"/>
</dbReference>
<dbReference type="PANTHER" id="PTHR43047:SF72">
    <property type="entry name" value="OSMOSENSING HISTIDINE PROTEIN KINASE SLN1"/>
    <property type="match status" value="1"/>
</dbReference>
<dbReference type="SMART" id="SM00086">
    <property type="entry name" value="PAC"/>
    <property type="match status" value="1"/>
</dbReference>
<dbReference type="InterPro" id="IPR036097">
    <property type="entry name" value="HisK_dim/P_sf"/>
</dbReference>
<feature type="domain" description="PAC" evidence="10">
    <location>
        <begin position="494"/>
        <end position="547"/>
    </location>
</feature>
<dbReference type="InterPro" id="IPR003661">
    <property type="entry name" value="HisK_dim/P_dom"/>
</dbReference>
<comment type="subcellular location">
    <subcellularLocation>
        <location evidence="2">Cell inner membrane</location>
        <topology evidence="2">Multi-pass membrane protein</topology>
    </subcellularLocation>
</comment>
<dbReference type="PROSITE" id="PS50113">
    <property type="entry name" value="PAC"/>
    <property type="match status" value="1"/>
</dbReference>
<dbReference type="PRINTS" id="PR00344">
    <property type="entry name" value="BCTRLSENSOR"/>
</dbReference>
<feature type="domain" description="Histidine kinase" evidence="8">
    <location>
        <begin position="564"/>
        <end position="783"/>
    </location>
</feature>
<feature type="modified residue" description="4-aspartylphosphate" evidence="7">
    <location>
        <position position="874"/>
    </location>
</feature>
<reference evidence="11 12" key="1">
    <citation type="submission" date="2018-12" db="EMBL/GenBank/DDBJ databases">
        <title>The whole draft genome of Aquabacterium sp. SJQ9.</title>
        <authorList>
            <person name="Sun L."/>
            <person name="Gao X."/>
            <person name="Chen W."/>
            <person name="Huang K."/>
        </authorList>
    </citation>
    <scope>NUCLEOTIDE SEQUENCE [LARGE SCALE GENOMIC DNA]</scope>
    <source>
        <strain evidence="11 12">SJQ9</strain>
    </source>
</reference>
<evidence type="ECO:0000313" key="11">
    <source>
        <dbReference type="EMBL" id="RRS05626.1"/>
    </source>
</evidence>
<dbReference type="EC" id="2.7.13.3" evidence="3"/>
<dbReference type="InterPro" id="IPR000014">
    <property type="entry name" value="PAS"/>
</dbReference>
<dbReference type="InterPro" id="IPR001610">
    <property type="entry name" value="PAC"/>
</dbReference>
<evidence type="ECO:0000313" key="12">
    <source>
        <dbReference type="Proteomes" id="UP000269265"/>
    </source>
</evidence>
<dbReference type="SUPFAM" id="SSF55874">
    <property type="entry name" value="ATPase domain of HSP90 chaperone/DNA topoisomerase II/histidine kinase"/>
    <property type="match status" value="1"/>
</dbReference>
<dbReference type="Pfam" id="PF13188">
    <property type="entry name" value="PAS_8"/>
    <property type="match status" value="1"/>
</dbReference>
<dbReference type="InterPro" id="IPR000700">
    <property type="entry name" value="PAS-assoc_C"/>
</dbReference>
<dbReference type="InterPro" id="IPR036890">
    <property type="entry name" value="HATPase_C_sf"/>
</dbReference>
<accession>A0A3R8SB85</accession>
<dbReference type="SUPFAM" id="SSF52172">
    <property type="entry name" value="CheY-like"/>
    <property type="match status" value="1"/>
</dbReference>
<dbReference type="Gene3D" id="3.30.450.20">
    <property type="entry name" value="PAS domain"/>
    <property type="match status" value="3"/>
</dbReference>
<dbReference type="InterPro" id="IPR011006">
    <property type="entry name" value="CheY-like_superfamily"/>
</dbReference>
<feature type="domain" description="Response regulatory" evidence="9">
    <location>
        <begin position="824"/>
        <end position="941"/>
    </location>
</feature>
<dbReference type="InterPro" id="IPR029016">
    <property type="entry name" value="GAF-like_dom_sf"/>
</dbReference>
<sequence length="949" mass="106089">MSTAAPPHTEADRLALLQATHLLDSEGSPAFTALARMAARQTGCPVAAINLVDSHRLFSLARHGLAQRHLGREGSFCDRALVHSDVYVATEPDGKPDVVWRFYAGMPVVVEGMPLGTVCVMDREPRELDREARAALRDAALTASALIQAELTSLRFRRQEARVRTASMAGTDWLWETDKDGRIQWVSSGLIRHTGLDPMSEVGLVARDLYTPRQDDTRASWERYQLARQRREPFSDAIAERDTPRGRIAVSISGTPVFDSRGEFKGYRGASRNVTKQLALDTQARHDELLLRQAFDAFHAGVMITNPQGRIVYANQHWRARVGVADISTAPPWPALLRQRIDEGHYRDGVGREDDFFQWRMNVVNRTDPAVIHVGDTVAMCRDVRLPDGSVVYFSTDITRSYHDQKTLRAQKEALALSEERWKFALEGAGDGVWDWEIGRAEVFFAPRWKSMLGFEDTEVSNVPGEWVDRVHPEDRRRVFSSFIDYCHSGQGIFQAEFRMRHKAGHYIWILSRGKVVHHADGGRPTRIVGTHSDISTLKQAERALRDKQIAEAANRAKSEFLSRMSHEVRTPLNAIRGFAQLLVQRRELAASSPDSADYLRQILLSTELLSELVNDVLDLQQIEAGAITVAHEAVSLADVVQQCIAMLEPMATRHQVLIDNRIEPGAQVWADRRRLQQVLSNLVSNAIKYNRPDGIVRLTLTPDQARGHALCVEDTGPGLDAEQLARLFQPFERLGQDTSHIEGSGLGLIITRSLTEAMGGQLEIRSQPGDGTRVYVTLPPVHDGLEMTDDKDTAPIGAPQTEPEPIVATTPSLRACTPDDPLRVVYVEDNRINALLFQEALRPYDELWLEVAEDGQMALSMAREHRPEVLVIDAHLPGMTGFEVLRALRTLPGLADTPAYMCSADALPEDIERAREEGFVGYWTKPIDIEHVTDELLRLARLGHPDVS</sequence>
<dbReference type="NCBIfam" id="TIGR00229">
    <property type="entry name" value="sensory_box"/>
    <property type="match status" value="1"/>
</dbReference>
<protein>
    <recommendedName>
        <fullName evidence="3">histidine kinase</fullName>
        <ecNumber evidence="3">2.7.13.3</ecNumber>
    </recommendedName>
</protein>